<dbReference type="EMBL" id="CACTIH010005573">
    <property type="protein sequence ID" value="CAA2997920.1"/>
    <property type="molecule type" value="Genomic_DNA"/>
</dbReference>
<protein>
    <submittedName>
        <fullName evidence="1">Uncharacterized protein</fullName>
    </submittedName>
</protein>
<evidence type="ECO:0000313" key="2">
    <source>
        <dbReference type="Proteomes" id="UP000594638"/>
    </source>
</evidence>
<organism evidence="1 2">
    <name type="scientific">Olea europaea subsp. europaea</name>
    <dbReference type="NCBI Taxonomy" id="158383"/>
    <lineage>
        <taxon>Eukaryota</taxon>
        <taxon>Viridiplantae</taxon>
        <taxon>Streptophyta</taxon>
        <taxon>Embryophyta</taxon>
        <taxon>Tracheophyta</taxon>
        <taxon>Spermatophyta</taxon>
        <taxon>Magnoliopsida</taxon>
        <taxon>eudicotyledons</taxon>
        <taxon>Gunneridae</taxon>
        <taxon>Pentapetalae</taxon>
        <taxon>asterids</taxon>
        <taxon>lamiids</taxon>
        <taxon>Lamiales</taxon>
        <taxon>Oleaceae</taxon>
        <taxon>Oleeae</taxon>
        <taxon>Olea</taxon>
    </lineage>
</organism>
<proteinExistence type="predicted"/>
<keyword evidence="2" id="KW-1185">Reference proteome</keyword>
<comment type="caution">
    <text evidence="1">The sequence shown here is derived from an EMBL/GenBank/DDBJ whole genome shotgun (WGS) entry which is preliminary data.</text>
</comment>
<evidence type="ECO:0000313" key="1">
    <source>
        <dbReference type="EMBL" id="CAA2997920.1"/>
    </source>
</evidence>
<dbReference type="Gramene" id="OE9A040504T1">
    <property type="protein sequence ID" value="OE9A040504C1"/>
    <property type="gene ID" value="OE9A040504"/>
</dbReference>
<gene>
    <name evidence="1" type="ORF">OLEA9_A040504</name>
</gene>
<accession>A0A8S0SZ52</accession>
<name>A0A8S0SZ52_OLEEU</name>
<sequence>MPVGHRVKVDVEDSACIGTMSRVWMPVHHVVVLQLWKFFLLIYVKENAITLLRDAKLMSRYECISGLDGEKVMYLAYSLPMWHECDYCSKLSNALILLEY</sequence>
<dbReference type="Proteomes" id="UP000594638">
    <property type="component" value="Unassembled WGS sequence"/>
</dbReference>
<dbReference type="AlphaFoldDB" id="A0A8S0SZ52"/>
<reference evidence="1 2" key="1">
    <citation type="submission" date="2019-12" db="EMBL/GenBank/DDBJ databases">
        <authorList>
            <person name="Alioto T."/>
            <person name="Alioto T."/>
            <person name="Gomez Garrido J."/>
        </authorList>
    </citation>
    <scope>NUCLEOTIDE SEQUENCE [LARGE SCALE GENOMIC DNA]</scope>
</reference>